<evidence type="ECO:0000313" key="4">
    <source>
        <dbReference type="Proteomes" id="UP000319812"/>
    </source>
</evidence>
<feature type="transmembrane region" description="Helical" evidence="2">
    <location>
        <begin position="38"/>
        <end position="66"/>
    </location>
</feature>
<dbReference type="EMBL" id="BJOC01000040">
    <property type="protein sequence ID" value="GED23601.1"/>
    <property type="molecule type" value="Genomic_DNA"/>
</dbReference>
<feature type="region of interest" description="Disordered" evidence="1">
    <location>
        <begin position="79"/>
        <end position="122"/>
    </location>
</feature>
<organism evidence="3 4">
    <name type="scientific">Halomonas halmophila</name>
    <dbReference type="NCBI Taxonomy" id="252"/>
    <lineage>
        <taxon>Bacteria</taxon>
        <taxon>Pseudomonadati</taxon>
        <taxon>Pseudomonadota</taxon>
        <taxon>Gammaproteobacteria</taxon>
        <taxon>Oceanospirillales</taxon>
        <taxon>Halomonadaceae</taxon>
        <taxon>Halomonas</taxon>
    </lineage>
</organism>
<keyword evidence="2" id="KW-0812">Transmembrane</keyword>
<sequence length="122" mass="14153">MTDPNDPRNNAAWRAAQQWQQRARQAKPGGQVSGIKLLFTWLLFGVMMIVGTILGLFFLLIGWAMLPFLRRRMKKRMEQMRADQAQDVGGATYREPRPGQDRTQQHQVLEGDYEARDERAKH</sequence>
<feature type="compositionally biased region" description="Basic and acidic residues" evidence="1">
    <location>
        <begin position="113"/>
        <end position="122"/>
    </location>
</feature>
<protein>
    <submittedName>
        <fullName evidence="3">Uncharacterized protein</fullName>
    </submittedName>
</protein>
<keyword evidence="2" id="KW-0472">Membrane</keyword>
<feature type="compositionally biased region" description="Basic and acidic residues" evidence="1">
    <location>
        <begin position="94"/>
        <end position="104"/>
    </location>
</feature>
<dbReference type="OrthoDB" id="6183064at2"/>
<dbReference type="RefSeq" id="WP_141321424.1">
    <property type="nucleotide sequence ID" value="NZ_BJOC01000040.1"/>
</dbReference>
<dbReference type="Proteomes" id="UP000319812">
    <property type="component" value="Unassembled WGS sequence"/>
</dbReference>
<evidence type="ECO:0000256" key="2">
    <source>
        <dbReference type="SAM" id="Phobius"/>
    </source>
</evidence>
<dbReference type="AlphaFoldDB" id="A0A4Y4F8W7"/>
<proteinExistence type="predicted"/>
<keyword evidence="4" id="KW-1185">Reference proteome</keyword>
<reference evidence="3 4" key="1">
    <citation type="submission" date="2019-06" db="EMBL/GenBank/DDBJ databases">
        <title>Whole genome shotgun sequence of Halomonas halmophila NBRC 15537.</title>
        <authorList>
            <person name="Hosoyama A."/>
            <person name="Uohara A."/>
            <person name="Ohji S."/>
            <person name="Ichikawa N."/>
        </authorList>
    </citation>
    <scope>NUCLEOTIDE SEQUENCE [LARGE SCALE GENOMIC DNA]</scope>
    <source>
        <strain evidence="3 4">NBRC 15537</strain>
    </source>
</reference>
<gene>
    <name evidence="3" type="ORF">HHA01_25780</name>
</gene>
<evidence type="ECO:0000313" key="3">
    <source>
        <dbReference type="EMBL" id="GED23601.1"/>
    </source>
</evidence>
<keyword evidence="2" id="KW-1133">Transmembrane helix</keyword>
<accession>A0A4Y4F8W7</accession>
<evidence type="ECO:0000256" key="1">
    <source>
        <dbReference type="SAM" id="MobiDB-lite"/>
    </source>
</evidence>
<name>A0A4Y4F8W7_9GAMM</name>
<comment type="caution">
    <text evidence="3">The sequence shown here is derived from an EMBL/GenBank/DDBJ whole genome shotgun (WGS) entry which is preliminary data.</text>
</comment>